<feature type="compositionally biased region" description="Polar residues" evidence="4">
    <location>
        <begin position="386"/>
        <end position="414"/>
    </location>
</feature>
<feature type="domain" description="EF-hand" evidence="5">
    <location>
        <begin position="188"/>
        <end position="223"/>
    </location>
</feature>
<dbReference type="PROSITE" id="PS00018">
    <property type="entry name" value="EF_HAND_1"/>
    <property type="match status" value="3"/>
</dbReference>
<dbReference type="Gene3D" id="1.10.238.10">
    <property type="entry name" value="EF-hand"/>
    <property type="match status" value="4"/>
</dbReference>
<proteinExistence type="predicted"/>
<keyword evidence="7" id="KW-1185">Reference proteome</keyword>
<evidence type="ECO:0000256" key="2">
    <source>
        <dbReference type="ARBA" id="ARBA00022737"/>
    </source>
</evidence>
<dbReference type="AlphaFoldDB" id="A0AAU9JVI1"/>
<dbReference type="PROSITE" id="PS50222">
    <property type="entry name" value="EF_HAND_2"/>
    <property type="match status" value="5"/>
</dbReference>
<feature type="region of interest" description="Disordered" evidence="4">
    <location>
        <begin position="235"/>
        <end position="256"/>
    </location>
</feature>
<comment type="caution">
    <text evidence="6">The sequence shown here is derived from an EMBL/GenBank/DDBJ whole genome shotgun (WGS) entry which is preliminary data.</text>
</comment>
<dbReference type="SMART" id="SM00054">
    <property type="entry name" value="EFh"/>
    <property type="match status" value="5"/>
</dbReference>
<dbReference type="Pfam" id="PF13499">
    <property type="entry name" value="EF-hand_7"/>
    <property type="match status" value="3"/>
</dbReference>
<name>A0AAU9JVI1_9CILI</name>
<feature type="compositionally biased region" description="Polar residues" evidence="4">
    <location>
        <begin position="344"/>
        <end position="354"/>
    </location>
</feature>
<feature type="compositionally biased region" description="Polar residues" evidence="4">
    <location>
        <begin position="247"/>
        <end position="256"/>
    </location>
</feature>
<feature type="domain" description="EF-hand" evidence="5">
    <location>
        <begin position="669"/>
        <end position="704"/>
    </location>
</feature>
<feature type="compositionally biased region" description="Polar residues" evidence="4">
    <location>
        <begin position="453"/>
        <end position="466"/>
    </location>
</feature>
<keyword evidence="3" id="KW-0106">Calcium</keyword>
<evidence type="ECO:0000256" key="3">
    <source>
        <dbReference type="ARBA" id="ARBA00022837"/>
    </source>
</evidence>
<dbReference type="InterPro" id="IPR051581">
    <property type="entry name" value="Ca-bind"/>
</dbReference>
<organism evidence="6 7">
    <name type="scientific">Blepharisma stoltei</name>
    <dbReference type="NCBI Taxonomy" id="1481888"/>
    <lineage>
        <taxon>Eukaryota</taxon>
        <taxon>Sar</taxon>
        <taxon>Alveolata</taxon>
        <taxon>Ciliophora</taxon>
        <taxon>Postciliodesmatophora</taxon>
        <taxon>Heterotrichea</taxon>
        <taxon>Heterotrichida</taxon>
        <taxon>Blepharismidae</taxon>
        <taxon>Blepharisma</taxon>
    </lineage>
</organism>
<dbReference type="CDD" id="cd00051">
    <property type="entry name" value="EFh"/>
    <property type="match status" value="4"/>
</dbReference>
<dbReference type="InterPro" id="IPR018247">
    <property type="entry name" value="EF_Hand_1_Ca_BS"/>
</dbReference>
<evidence type="ECO:0000259" key="5">
    <source>
        <dbReference type="PROSITE" id="PS50222"/>
    </source>
</evidence>
<feature type="domain" description="EF-hand" evidence="5">
    <location>
        <begin position="705"/>
        <end position="740"/>
    </location>
</feature>
<gene>
    <name evidence="6" type="ORF">BSTOLATCC_MIC46504</name>
</gene>
<dbReference type="PANTHER" id="PTHR34524">
    <property type="entry name" value="CALCYPHOSIN"/>
    <property type="match status" value="1"/>
</dbReference>
<dbReference type="EMBL" id="CAJZBQ010000046">
    <property type="protein sequence ID" value="CAG9328506.1"/>
    <property type="molecule type" value="Genomic_DNA"/>
</dbReference>
<feature type="domain" description="EF-hand" evidence="5">
    <location>
        <begin position="70"/>
        <end position="105"/>
    </location>
</feature>
<evidence type="ECO:0000256" key="1">
    <source>
        <dbReference type="ARBA" id="ARBA00022723"/>
    </source>
</evidence>
<evidence type="ECO:0000313" key="7">
    <source>
        <dbReference type="Proteomes" id="UP001162131"/>
    </source>
</evidence>
<dbReference type="Proteomes" id="UP001162131">
    <property type="component" value="Unassembled WGS sequence"/>
</dbReference>
<dbReference type="PANTHER" id="PTHR34524:SF6">
    <property type="entry name" value="CALCYPHOSINE LIKE"/>
    <property type="match status" value="1"/>
</dbReference>
<protein>
    <recommendedName>
        <fullName evidence="5">EF-hand domain-containing protein</fullName>
    </recommendedName>
</protein>
<keyword evidence="1" id="KW-0479">Metal-binding</keyword>
<feature type="compositionally biased region" description="Low complexity" evidence="4">
    <location>
        <begin position="355"/>
        <end position="366"/>
    </location>
</feature>
<feature type="region of interest" description="Disordered" evidence="4">
    <location>
        <begin position="441"/>
        <end position="466"/>
    </location>
</feature>
<dbReference type="InterPro" id="IPR002048">
    <property type="entry name" value="EF_hand_dom"/>
</dbReference>
<feature type="region of interest" description="Disordered" evidence="4">
    <location>
        <begin position="309"/>
        <end position="368"/>
    </location>
</feature>
<dbReference type="SUPFAM" id="SSF47473">
    <property type="entry name" value="EF-hand"/>
    <property type="match status" value="2"/>
</dbReference>
<feature type="region of interest" description="Disordered" evidence="4">
    <location>
        <begin position="386"/>
        <end position="417"/>
    </location>
</feature>
<evidence type="ECO:0000313" key="6">
    <source>
        <dbReference type="EMBL" id="CAG9328506.1"/>
    </source>
</evidence>
<reference evidence="6" key="1">
    <citation type="submission" date="2021-09" db="EMBL/GenBank/DDBJ databases">
        <authorList>
            <consortium name="AG Swart"/>
            <person name="Singh M."/>
            <person name="Singh A."/>
            <person name="Seah K."/>
            <person name="Emmerich C."/>
        </authorList>
    </citation>
    <scope>NUCLEOTIDE SEQUENCE</scope>
    <source>
        <strain evidence="6">ATCC30299</strain>
    </source>
</reference>
<keyword evidence="2" id="KW-0677">Repeat</keyword>
<dbReference type="GO" id="GO:0005509">
    <property type="term" value="F:calcium ion binding"/>
    <property type="evidence" value="ECO:0007669"/>
    <property type="project" value="InterPro"/>
</dbReference>
<accession>A0AAU9JVI1</accession>
<dbReference type="InterPro" id="IPR011992">
    <property type="entry name" value="EF-hand-dom_pair"/>
</dbReference>
<feature type="domain" description="EF-hand" evidence="5">
    <location>
        <begin position="545"/>
        <end position="580"/>
    </location>
</feature>
<sequence length="742" mass="84944">MISFETESRLAELLYGISQGENTVEILRLNLCKNNDFEPYSAFKHLDRLGLGSLSSSDLRAFLDRNNLQISEQDSYMIIRQYDSNSDGRLSLNEFISFVLPSTNETVREIAQSRPTKLFLSNDAEYLLLRLFEAEIENQRELEAKRKDLVGRPDFNLLECYRVVDIRNSQTIDRGDLFDFLRKHNFRVFENDIDAVIRRIDSDGDTIISYLEFVDSVLPAEPVLRSSIPSSSFNRSIGLSNKETRKSTSPLRSISPNRNSIEVSSIYRSSERSPTPIKRPALSEYELISSPRRAASPLRSTPFKQSLINSEVLKTSPLRRSPSPPRVSPYRSSVEPLETESSIRKSSLGSENMQSISKISPFKSSPLRNSSLTREINEFSYQTPFKTDSSISMSQSTNRSSPVRNSSPIRNSIAPNEEYSYQLPNKASPWKSSLGSSYINGSNFETSGRHSPPSRNSISPTHSLSMPRSLKKNYFAANRDYDLGKPLRNSDNSASKISYTSESSLSYQINSISKENVENDLISLFKEQIKLSRDLERLKIELSDKLDFNLIDAFRMFDLNDKGSITVSEIENTLKELGLPILQDEVYLLSRHYSNTQDTVLQFSEFAEMFIPKQEEYSNVLRNRIPYNLPISQRKSVFSHGTHDLYISVLKLHLKSETIAESLRQDLSRKNFNIHEAFQGVDQDRNGFITIEELERFLEYYRVHVDRKDVAALLNRYDKNKDGRVSYSEFVQEITPKSPSKH</sequence>
<evidence type="ECO:0000256" key="4">
    <source>
        <dbReference type="SAM" id="MobiDB-lite"/>
    </source>
</evidence>